<evidence type="ECO:0000313" key="3">
    <source>
        <dbReference type="EMBL" id="CEG13369.1"/>
    </source>
</evidence>
<dbReference type="EMBL" id="CCXY01000310">
    <property type="protein sequence ID" value="CEG13369.1"/>
    <property type="molecule type" value="Genomic_DNA"/>
</dbReference>
<dbReference type="Pfam" id="PF11617">
    <property type="entry name" value="Cu-binding_MopE"/>
    <property type="match status" value="3"/>
</dbReference>
<reference evidence="3" key="1">
    <citation type="submission" date="2014-09" db="EMBL/GenBank/DDBJ databases">
        <authorList>
            <person name="Probst J Alexander"/>
        </authorList>
    </citation>
    <scope>NUCLEOTIDE SEQUENCE</scope>
</reference>
<evidence type="ECO:0008006" key="4">
    <source>
        <dbReference type="Google" id="ProtNLM"/>
    </source>
</evidence>
<dbReference type="InterPro" id="IPR013783">
    <property type="entry name" value="Ig-like_fold"/>
</dbReference>
<name>A0A098ECX1_9ZZZZ</name>
<feature type="transmembrane region" description="Helical" evidence="2">
    <location>
        <begin position="1447"/>
        <end position="1467"/>
    </location>
</feature>
<dbReference type="InterPro" id="IPR021655">
    <property type="entry name" value="Put_metal-bd"/>
</dbReference>
<feature type="region of interest" description="Disordered" evidence="1">
    <location>
        <begin position="1213"/>
        <end position="1236"/>
    </location>
</feature>
<dbReference type="SUPFAM" id="SSF141571">
    <property type="entry name" value="Pentapeptide repeat-like"/>
    <property type="match status" value="1"/>
</dbReference>
<dbReference type="Gene3D" id="2.60.40.10">
    <property type="entry name" value="Immunoglobulins"/>
    <property type="match status" value="2"/>
</dbReference>
<protein>
    <recommendedName>
        <fullName evidence="4">Bacterial Ig-like domain-containing protein</fullName>
    </recommendedName>
</protein>
<dbReference type="Gene3D" id="2.160.10.20">
    <property type="entry name" value="Insect antifreeze protein"/>
    <property type="match status" value="1"/>
</dbReference>
<evidence type="ECO:0000256" key="1">
    <source>
        <dbReference type="SAM" id="MobiDB-lite"/>
    </source>
</evidence>
<keyword evidence="2" id="KW-0472">Membrane</keyword>
<sequence length="1529" mass="165164">MLYNGYNYTKTSGDCNDTSNAQHPGATEIYNLLDDNCNNKTDECSPANSSVNNTLYCNENATMRLKQEINTSCSANYKCLNNTCNNYSNRCLPNITNFCYNNSDCEVSNFCNLSKQCQQKKEINANCSAEYECKTNVCNTTCQGYTYYKDADNDGYGDSFNVGNRYVSQTDNETVMLYNGYNYTKTSGDCNDTSNAQHPGATEIYNLLDDNCNNKTDECSPANSSVNNTLYCNENATMRLKQEINTSCSANYKCLNNICNNYSNRCLPNITNFCYNNSDCEVSNFCNLSKQCQQKKEINANCSAEYECKTNVCNTTCQGYTYYKDADNDGYGDSFNVGNRYVSQTDNETVMLYNGYNYTKTSGDCNDTSNAQHPGATEIYNLLDDNCNNKTDECSQANSSVNNTLYCNENATMQLKKNINESCSAIYECSTGNCNNYSHRCLPNITNFCYGNNDCCNSSSFNNNLCNLIQFCSSLNFCQNTMFNSNVSNSNITNGANVSNSTINNSNLNNSTVSNSTVSNSTINDSNLNNSTISGSNITNGSILNNSTAGNSNLNNTIALSSNITNNSILYNSTASNSIITNATANNSILNNSAVSGSSITNNSALYNSTANNSILNNSTAYNSNLNNSTISGSSITNNSTLNNSTASNSIISNSTASDSNITNNSYLNNATISTSNISNSNITKGTNVTNSAISNSDIYNSTAGNSILNNSTTANSNVSSSAVNSSYVFNSTINNSALNNSTITNSDISNSNITNSTITFINLQNASITNNVMEAGILKTGNWTYKVNASGLYINGAYYSDGNLNLSKDCNTDADCYNGNGFCDPLHRCRTLKILEIYPNNNKILNFTPTINVSYEGAVNSTVLEFTFHNGTTQNLTANISKGIASFSLPSSLQNGTYKFKAYIFDVFGNNKSSELHNFTINTSAINIDYSNSTPKQNALISKNFTIKLQSGASIAQIRAVIKNEATNETTTKFLNYTANQTGIYSAAINTENLSDGNYTITVYANDTNGNIGCAGERTITIDNTKPYALINISVSEYSANLTLNFSEKSNLTFCHKNTTSTNCSSYSFALLHTLNLSNLQQNETYDFNTTFCDLASNCNFTTGNFTTKPVDITPPSANISIPAANKTNTSAIININFNENTNLTLRYGTNSSDLNTTISHSAFNTTYSPNIQNLASNQMYFLNLTYCDNNGNCNSTFLNFSTLSTGPSSSGNSVGSSGSSTSSGSSGNSVGSSGSSTTTVYGGCGDKVCGSNENCSSCPADCGKCIICGDKICEGNETYINCPNDCKKQIICGDKTCEGSETYLNCPADCKKQIICGDKICEGDESYSNCPADCQKLVICGDKICESNETCETCVNDCGKCVLILTVPSKLKEGDKFVAKVTTKDGKPVENAKVSYGNLTLYTNASGEVMLTALGNVNKIDAGKENYSVAGENLNIEKAKPQTEILFLIAIVLLIVILSLLFALLRKRKKKDEKAEEKAEEKVAEVEEEEKQKFAGEGGLAGLSNAGDVKDEEKQGREKGGLGGLNY</sequence>
<organism evidence="3">
    <name type="scientific">groundwater metagenome</name>
    <dbReference type="NCBI Taxonomy" id="717931"/>
    <lineage>
        <taxon>unclassified sequences</taxon>
        <taxon>metagenomes</taxon>
        <taxon>ecological metagenomes</taxon>
    </lineage>
</organism>
<accession>A0A098ECX1</accession>
<feature type="compositionally biased region" description="Basic and acidic residues" evidence="1">
    <location>
        <begin position="1476"/>
        <end position="1496"/>
    </location>
</feature>
<keyword evidence="2" id="KW-0812">Transmembrane</keyword>
<feature type="compositionally biased region" description="Basic and acidic residues" evidence="1">
    <location>
        <begin position="1510"/>
        <end position="1522"/>
    </location>
</feature>
<gene>
    <name evidence="3" type="ORF">MSIBF_A3780003</name>
</gene>
<evidence type="ECO:0000256" key="2">
    <source>
        <dbReference type="SAM" id="Phobius"/>
    </source>
</evidence>
<feature type="region of interest" description="Disordered" evidence="1">
    <location>
        <begin position="1476"/>
        <end position="1529"/>
    </location>
</feature>
<proteinExistence type="predicted"/>
<keyword evidence="2" id="KW-1133">Transmembrane helix</keyword>